<feature type="region of interest" description="Disordered" evidence="1">
    <location>
        <begin position="271"/>
        <end position="313"/>
    </location>
</feature>
<dbReference type="Proteomes" id="UP001345013">
    <property type="component" value="Unassembled WGS sequence"/>
</dbReference>
<accession>A0ABR0K442</accession>
<comment type="caution">
    <text evidence="2">The sequence shown here is derived from an EMBL/GenBank/DDBJ whole genome shotgun (WGS) entry which is preliminary data.</text>
</comment>
<feature type="compositionally biased region" description="Acidic residues" evidence="1">
    <location>
        <begin position="280"/>
        <end position="289"/>
    </location>
</feature>
<dbReference type="SUPFAM" id="SSF48403">
    <property type="entry name" value="Ankyrin repeat"/>
    <property type="match status" value="1"/>
</dbReference>
<reference evidence="2 3" key="1">
    <citation type="submission" date="2023-08" db="EMBL/GenBank/DDBJ databases">
        <title>Black Yeasts Isolated from many extreme environments.</title>
        <authorList>
            <person name="Coleine C."/>
            <person name="Stajich J.E."/>
            <person name="Selbmann L."/>
        </authorList>
    </citation>
    <scope>NUCLEOTIDE SEQUENCE [LARGE SCALE GENOMIC DNA]</scope>
    <source>
        <strain evidence="2 3">CCFEE 5885</strain>
    </source>
</reference>
<evidence type="ECO:0000313" key="3">
    <source>
        <dbReference type="Proteomes" id="UP001345013"/>
    </source>
</evidence>
<proteinExistence type="predicted"/>
<name>A0ABR0K442_9EURO</name>
<feature type="compositionally biased region" description="Basic and acidic residues" evidence="1">
    <location>
        <begin position="290"/>
        <end position="302"/>
    </location>
</feature>
<keyword evidence="3" id="KW-1185">Reference proteome</keyword>
<dbReference type="Gene3D" id="1.25.40.20">
    <property type="entry name" value="Ankyrin repeat-containing domain"/>
    <property type="match status" value="1"/>
</dbReference>
<gene>
    <name evidence="2" type="ORF">LTR24_007412</name>
</gene>
<organism evidence="2 3">
    <name type="scientific">Lithohypha guttulata</name>
    <dbReference type="NCBI Taxonomy" id="1690604"/>
    <lineage>
        <taxon>Eukaryota</taxon>
        <taxon>Fungi</taxon>
        <taxon>Dikarya</taxon>
        <taxon>Ascomycota</taxon>
        <taxon>Pezizomycotina</taxon>
        <taxon>Eurotiomycetes</taxon>
        <taxon>Chaetothyriomycetidae</taxon>
        <taxon>Chaetothyriales</taxon>
        <taxon>Trichomeriaceae</taxon>
        <taxon>Lithohypha</taxon>
    </lineage>
</organism>
<evidence type="ECO:0000256" key="1">
    <source>
        <dbReference type="SAM" id="MobiDB-lite"/>
    </source>
</evidence>
<protein>
    <submittedName>
        <fullName evidence="2">Uncharacterized protein</fullName>
    </submittedName>
</protein>
<dbReference type="InterPro" id="IPR036770">
    <property type="entry name" value="Ankyrin_rpt-contain_sf"/>
</dbReference>
<sequence length="334" mass="38279">MWNYFEISAEQRFVKTECVELLMKFGADPTHTIVAEDPPVSMIAYALLVVSADAVKRMLDNGEPFFSASNILESDEVPLLVLANYHASYGTEPYQIPDKFALLLSRGANLHVRDDNGDTCLHVVMLYDPGRIHREELRTRVYQNPVNDKYDGELKDILLLLMTAGADVYARNIYEETPSDIARSWNHEREWREALEECGYDPDEVEDAEEQNISWSSGTDFVRTSQQRPLLSFAEYLEIRKGRHIEEKLDEESEIETGVDEEEIIAENTWESWETKSDGDSGENQELEGDEHSREEHMHWEGSRANAADFRGRDDLESQTALLDAYKASKDKSD</sequence>
<evidence type="ECO:0000313" key="2">
    <source>
        <dbReference type="EMBL" id="KAK5084924.1"/>
    </source>
</evidence>
<dbReference type="EMBL" id="JAVRRG010000110">
    <property type="protein sequence ID" value="KAK5084924.1"/>
    <property type="molecule type" value="Genomic_DNA"/>
</dbReference>